<feature type="region of interest" description="Disordered" evidence="1">
    <location>
        <begin position="38"/>
        <end position="64"/>
    </location>
</feature>
<sequence length="225" mass="24838">MKFSYILTALLATLTVASPIPNPDSADVAVAELDVRASQGGRGGGHSGHGGHGGKGGHDPKPEIQESDAYKRAKKAMPFYESLENGKYYWFTQTWKRGAFHGDGESNQDLKEIRDELGFDHIALVSGYVVDKTVRSGKKQVTKRDFIGDMFDLVMDEGDKAESSVEKWLPKAEGSSTTVHHGGKTSKSKHDSLRRKGKDYVKVHPKYNAKTNNCNDYVNDLKKHV</sequence>
<evidence type="ECO:0000313" key="3">
    <source>
        <dbReference type="EMBL" id="CRG84601.1"/>
    </source>
</evidence>
<evidence type="ECO:0000256" key="2">
    <source>
        <dbReference type="SAM" id="SignalP"/>
    </source>
</evidence>
<gene>
    <name evidence="3" type="ORF">PISL3812_01864</name>
</gene>
<feature type="chain" id="PRO_5006711116" evidence="2">
    <location>
        <begin position="18"/>
        <end position="225"/>
    </location>
</feature>
<dbReference type="EMBL" id="CVMT01000001">
    <property type="protein sequence ID" value="CRG84601.1"/>
    <property type="molecule type" value="Genomic_DNA"/>
</dbReference>
<keyword evidence="4" id="KW-1185">Reference proteome</keyword>
<organism evidence="3 4">
    <name type="scientific">Talaromyces islandicus</name>
    <name type="common">Penicillium islandicum</name>
    <dbReference type="NCBI Taxonomy" id="28573"/>
    <lineage>
        <taxon>Eukaryota</taxon>
        <taxon>Fungi</taxon>
        <taxon>Dikarya</taxon>
        <taxon>Ascomycota</taxon>
        <taxon>Pezizomycotina</taxon>
        <taxon>Eurotiomycetes</taxon>
        <taxon>Eurotiomycetidae</taxon>
        <taxon>Eurotiales</taxon>
        <taxon>Trichocomaceae</taxon>
        <taxon>Talaromyces</taxon>
        <taxon>Talaromyces sect. Islandici</taxon>
    </lineage>
</organism>
<evidence type="ECO:0000313" key="4">
    <source>
        <dbReference type="Proteomes" id="UP000054383"/>
    </source>
</evidence>
<protein>
    <submittedName>
        <fullName evidence="3">Uncharacterized protein</fullName>
    </submittedName>
</protein>
<dbReference type="AlphaFoldDB" id="A0A0U1LNK9"/>
<dbReference type="OrthoDB" id="4170853at2759"/>
<feature type="region of interest" description="Disordered" evidence="1">
    <location>
        <begin position="170"/>
        <end position="197"/>
    </location>
</feature>
<name>A0A0U1LNK9_TALIS</name>
<feature type="signal peptide" evidence="2">
    <location>
        <begin position="1"/>
        <end position="17"/>
    </location>
</feature>
<feature type="compositionally biased region" description="Basic residues" evidence="1">
    <location>
        <begin position="181"/>
        <end position="197"/>
    </location>
</feature>
<feature type="compositionally biased region" description="Gly residues" evidence="1">
    <location>
        <begin position="40"/>
        <end position="54"/>
    </location>
</feature>
<dbReference type="Proteomes" id="UP000054383">
    <property type="component" value="Unassembled WGS sequence"/>
</dbReference>
<evidence type="ECO:0000256" key="1">
    <source>
        <dbReference type="SAM" id="MobiDB-lite"/>
    </source>
</evidence>
<accession>A0A0U1LNK9</accession>
<keyword evidence="2" id="KW-0732">Signal</keyword>
<proteinExistence type="predicted"/>
<reference evidence="3 4" key="1">
    <citation type="submission" date="2015-04" db="EMBL/GenBank/DDBJ databases">
        <authorList>
            <person name="Syromyatnikov M.Y."/>
            <person name="Popov V.N."/>
        </authorList>
    </citation>
    <scope>NUCLEOTIDE SEQUENCE [LARGE SCALE GENOMIC DNA]</scope>
    <source>
        <strain evidence="3">WF-38-12</strain>
    </source>
</reference>